<evidence type="ECO:0000313" key="3">
    <source>
        <dbReference type="EMBL" id="CAB4190551.1"/>
    </source>
</evidence>
<sequence>MGKKARENRAQQIAAEQSAQQGEQPLPKVYVSTPSLDGNMSWGYTKSVLDIQRACAKFGMKFGWRVVWGMSILPLARNKIVSQFMESNYDYLVMIDGDIEVSSQDILAAVLSGKDFVAIPCSKRAMDPARLRDFTIAAGPDVPPEYLSSYFCAPNFTVDEDASSNLDQAALDLNLVRAEKVGTGCIVVHRSVFQKFQDGFPERVYLEPDGIGEQALKKAPLQMFEYFRYALDDEGFFIGEDFMFCNDWKSLGGEIWLKVDAITRHYGMTHFTWDAAALVPVSTKLPKGP</sequence>
<evidence type="ECO:0000313" key="4">
    <source>
        <dbReference type="EMBL" id="CAB4194532.1"/>
    </source>
</evidence>
<dbReference type="EMBL" id="LR797158">
    <property type="protein sequence ID" value="CAB4190551.1"/>
    <property type="molecule type" value="Genomic_DNA"/>
</dbReference>
<protein>
    <submittedName>
        <fullName evidence="3">Uncharacterized protein</fullName>
    </submittedName>
</protein>
<dbReference type="EMBL" id="LR796510">
    <property type="protein sequence ID" value="CAB4148542.1"/>
    <property type="molecule type" value="Genomic_DNA"/>
</dbReference>
<accession>A0A6J5RAJ1</accession>
<evidence type="ECO:0000256" key="1">
    <source>
        <dbReference type="SAM" id="MobiDB-lite"/>
    </source>
</evidence>
<name>A0A6J5RAJ1_9CAUD</name>
<evidence type="ECO:0000313" key="2">
    <source>
        <dbReference type="EMBL" id="CAB4148542.1"/>
    </source>
</evidence>
<gene>
    <name evidence="3" type="ORF">UFOVP1191_70</name>
    <name evidence="4" type="ORF">UFOVP1252_108</name>
    <name evidence="2" type="ORF">UFOVP529_12</name>
</gene>
<reference evidence="3" key="1">
    <citation type="submission" date="2020-05" db="EMBL/GenBank/DDBJ databases">
        <authorList>
            <person name="Chiriac C."/>
            <person name="Salcher M."/>
            <person name="Ghai R."/>
            <person name="Kavagutti S V."/>
        </authorList>
    </citation>
    <scope>NUCLEOTIDE SEQUENCE</scope>
</reference>
<feature type="compositionally biased region" description="Low complexity" evidence="1">
    <location>
        <begin position="10"/>
        <end position="21"/>
    </location>
</feature>
<dbReference type="EMBL" id="LR797211">
    <property type="protein sequence ID" value="CAB4194532.1"/>
    <property type="molecule type" value="Genomic_DNA"/>
</dbReference>
<organism evidence="3">
    <name type="scientific">uncultured Caudovirales phage</name>
    <dbReference type="NCBI Taxonomy" id="2100421"/>
    <lineage>
        <taxon>Viruses</taxon>
        <taxon>Duplodnaviria</taxon>
        <taxon>Heunggongvirae</taxon>
        <taxon>Uroviricota</taxon>
        <taxon>Caudoviricetes</taxon>
        <taxon>Peduoviridae</taxon>
        <taxon>Maltschvirus</taxon>
        <taxon>Maltschvirus maltsch</taxon>
    </lineage>
</organism>
<proteinExistence type="predicted"/>
<feature type="region of interest" description="Disordered" evidence="1">
    <location>
        <begin position="1"/>
        <end position="21"/>
    </location>
</feature>